<feature type="region of interest" description="Disordered" evidence="1">
    <location>
        <begin position="1"/>
        <end position="22"/>
    </location>
</feature>
<dbReference type="InterPro" id="IPR017853">
    <property type="entry name" value="GH"/>
</dbReference>
<protein>
    <submittedName>
        <fullName evidence="3">Glycoside hydrolase</fullName>
    </submittedName>
</protein>
<gene>
    <name evidence="3" type="ORF">AVDCRST_MAG11-2402</name>
</gene>
<dbReference type="InterPro" id="IPR025275">
    <property type="entry name" value="DUF4015"/>
</dbReference>
<dbReference type="EMBL" id="CADCTU010000546">
    <property type="protein sequence ID" value="CAA9329460.1"/>
    <property type="molecule type" value="Genomic_DNA"/>
</dbReference>
<evidence type="ECO:0000313" key="3">
    <source>
        <dbReference type="EMBL" id="CAA9329460.1"/>
    </source>
</evidence>
<dbReference type="AlphaFoldDB" id="A0A6J4LDR1"/>
<dbReference type="GO" id="GO:0016787">
    <property type="term" value="F:hydrolase activity"/>
    <property type="evidence" value="ECO:0007669"/>
    <property type="project" value="UniProtKB-KW"/>
</dbReference>
<dbReference type="Pfam" id="PF13200">
    <property type="entry name" value="DUF4015"/>
    <property type="match status" value="1"/>
</dbReference>
<evidence type="ECO:0000256" key="1">
    <source>
        <dbReference type="SAM" id="MobiDB-lite"/>
    </source>
</evidence>
<evidence type="ECO:0000259" key="2">
    <source>
        <dbReference type="Pfam" id="PF13200"/>
    </source>
</evidence>
<accession>A0A6J4LDR1</accession>
<reference evidence="3" key="1">
    <citation type="submission" date="2020-02" db="EMBL/GenBank/DDBJ databases">
        <authorList>
            <person name="Meier V. D."/>
        </authorList>
    </citation>
    <scope>NUCLEOTIDE SEQUENCE</scope>
    <source>
        <strain evidence="3">AVDCRST_MAG11</strain>
    </source>
</reference>
<organism evidence="3">
    <name type="scientific">uncultured Gemmatimonadaceae bacterium</name>
    <dbReference type="NCBI Taxonomy" id="246130"/>
    <lineage>
        <taxon>Bacteria</taxon>
        <taxon>Pseudomonadati</taxon>
        <taxon>Gemmatimonadota</taxon>
        <taxon>Gemmatimonadia</taxon>
        <taxon>Gemmatimonadales</taxon>
        <taxon>Gemmatimonadaceae</taxon>
        <taxon>environmental samples</taxon>
    </lineage>
</organism>
<feature type="compositionally biased region" description="Low complexity" evidence="1">
    <location>
        <begin position="1"/>
        <end position="11"/>
    </location>
</feature>
<dbReference type="SUPFAM" id="SSF51445">
    <property type="entry name" value="(Trans)glycosidases"/>
    <property type="match status" value="1"/>
</dbReference>
<feature type="domain" description="DUF4015" evidence="2">
    <location>
        <begin position="32"/>
        <end position="343"/>
    </location>
</feature>
<keyword evidence="3" id="KW-0378">Hydrolase</keyword>
<feature type="non-terminal residue" evidence="3">
    <location>
        <position position="1"/>
    </location>
</feature>
<proteinExistence type="predicted"/>
<sequence length="370" mass="40834">TPGRAGDAPAPEAAPPRARRVTAESDTVPVRALYVNRFAAQSTRKLARIIGYADSTEVNALVIDMKDEFGLNYVPADAGFARNAGAETKLRSVKALVDTLRAHDILPIARLVVFKDSVTARVHPEWTIRRADGAIWRDHKGLAWVNPYHRALWDYNVGVAEELVRLGFGEIQFDYIRFPEPYKSLPQQVFADSKGQSKPDAIAEFLKVANARLDKLGVRTTADIFGLVTTVGGPLEVAQHWEKLSPVTDVLLPMVYPSHYPRGSYGIARPNAEPYRVVNVALSRARERDEALGIRDPRHVRPYLQAFTLGAPAYGAPEVAQQIRATYDAGYDGWVLWHPGSNYEPFVGAFARTLESKASKAPIAAKPRGD</sequence>
<name>A0A6J4LDR1_9BACT</name>